<proteinExistence type="predicted"/>
<name>A0A381YQ45_9ZZZZ</name>
<dbReference type="EMBL" id="UINC01018692">
    <property type="protein sequence ID" value="SVA78742.1"/>
    <property type="molecule type" value="Genomic_DNA"/>
</dbReference>
<protein>
    <submittedName>
        <fullName evidence="2">Uncharacterized protein</fullName>
    </submittedName>
</protein>
<evidence type="ECO:0000256" key="1">
    <source>
        <dbReference type="SAM" id="Phobius"/>
    </source>
</evidence>
<sequence>MDDITIPQIIKIVLGLVVLVYVGYCWSNQKFWSRKHFDWKPKEYWPNVFWLNIIGGTLIGIWLIASPFLLS</sequence>
<feature type="transmembrane region" description="Helical" evidence="1">
    <location>
        <begin position="48"/>
        <end position="70"/>
    </location>
</feature>
<evidence type="ECO:0000313" key="2">
    <source>
        <dbReference type="EMBL" id="SVA78742.1"/>
    </source>
</evidence>
<accession>A0A381YQ45</accession>
<keyword evidence="1" id="KW-0812">Transmembrane</keyword>
<organism evidence="2">
    <name type="scientific">marine metagenome</name>
    <dbReference type="NCBI Taxonomy" id="408172"/>
    <lineage>
        <taxon>unclassified sequences</taxon>
        <taxon>metagenomes</taxon>
        <taxon>ecological metagenomes</taxon>
    </lineage>
</organism>
<reference evidence="2" key="1">
    <citation type="submission" date="2018-05" db="EMBL/GenBank/DDBJ databases">
        <authorList>
            <person name="Lanie J.A."/>
            <person name="Ng W.-L."/>
            <person name="Kazmierczak K.M."/>
            <person name="Andrzejewski T.M."/>
            <person name="Davidsen T.M."/>
            <person name="Wayne K.J."/>
            <person name="Tettelin H."/>
            <person name="Glass J.I."/>
            <person name="Rusch D."/>
            <person name="Podicherti R."/>
            <person name="Tsui H.-C.T."/>
            <person name="Winkler M.E."/>
        </authorList>
    </citation>
    <scope>NUCLEOTIDE SEQUENCE</scope>
</reference>
<keyword evidence="1" id="KW-1133">Transmembrane helix</keyword>
<keyword evidence="1" id="KW-0472">Membrane</keyword>
<gene>
    <name evidence="2" type="ORF">METZ01_LOCUS131596</name>
</gene>
<feature type="transmembrane region" description="Helical" evidence="1">
    <location>
        <begin position="6"/>
        <end position="27"/>
    </location>
</feature>
<dbReference type="AlphaFoldDB" id="A0A381YQ45"/>